<evidence type="ECO:0000313" key="3">
    <source>
        <dbReference type="EMBL" id="CEL76109.1"/>
    </source>
</evidence>
<dbReference type="InterPro" id="IPR036770">
    <property type="entry name" value="Ankyrin_rpt-contain_sf"/>
</dbReference>
<feature type="repeat" description="ANK" evidence="1">
    <location>
        <begin position="1184"/>
        <end position="1216"/>
    </location>
</feature>
<dbReference type="Pfam" id="PF13637">
    <property type="entry name" value="Ank_4"/>
    <property type="match status" value="1"/>
</dbReference>
<reference evidence="5" key="2">
    <citation type="submission" date="2008-03" db="EMBL/GenBank/DDBJ databases">
        <title>Annotation of Toxoplasma gondii VEG.</title>
        <authorList>
            <person name="Lorenzi H."/>
            <person name="Inman J."/>
            <person name="Amedeo P."/>
            <person name="Brunk B."/>
            <person name="Roos D."/>
            <person name="Caler E."/>
        </authorList>
    </citation>
    <scope>NUCLEOTIDE SEQUENCE [LARGE SCALE GENOMIC DNA]</scope>
    <source>
        <strain evidence="5">ATCC 50861 / VEG</strain>
    </source>
</reference>
<dbReference type="VEuPathDB" id="ToxoDB:TGVEG_292170"/>
<dbReference type="PRINTS" id="PR01415">
    <property type="entry name" value="ANKYRIN"/>
</dbReference>
<dbReference type="Pfam" id="PF12796">
    <property type="entry name" value="Ank_2"/>
    <property type="match status" value="1"/>
</dbReference>
<dbReference type="InterPro" id="IPR002110">
    <property type="entry name" value="Ankyrin_rpt"/>
</dbReference>
<dbReference type="Proteomes" id="UP000002226">
    <property type="component" value="Unassembled WGS sequence"/>
</dbReference>
<keyword evidence="4" id="KW-0489">Methyltransferase</keyword>
<dbReference type="SMART" id="SM00248">
    <property type="entry name" value="ANK"/>
    <property type="match status" value="5"/>
</dbReference>
<evidence type="ECO:0000313" key="4">
    <source>
        <dbReference type="EMBL" id="ESS33973.1"/>
    </source>
</evidence>
<feature type="region of interest" description="Disordered" evidence="2">
    <location>
        <begin position="668"/>
        <end position="687"/>
    </location>
</feature>
<dbReference type="SUPFAM" id="SSF82199">
    <property type="entry name" value="SET domain"/>
    <property type="match status" value="1"/>
</dbReference>
<accession>B9QEJ0</accession>
<dbReference type="InterPro" id="IPR053010">
    <property type="entry name" value="SET_SmydA-8"/>
</dbReference>
<dbReference type="InterPro" id="IPR046341">
    <property type="entry name" value="SET_dom_sf"/>
</dbReference>
<dbReference type="OMA" id="NGYNPFE"/>
<dbReference type="PANTHER" id="PTHR46455">
    <property type="entry name" value="SET AND MYND DOMAIN CONTAINING, ARTHROPOD-SPECIFIC, MEMBER 4, ISOFORM A"/>
    <property type="match status" value="1"/>
</dbReference>
<dbReference type="SUPFAM" id="SSF48452">
    <property type="entry name" value="TPR-like"/>
    <property type="match status" value="1"/>
</dbReference>
<keyword evidence="1" id="KW-0040">ANK repeat</keyword>
<feature type="region of interest" description="Disordered" evidence="2">
    <location>
        <begin position="1435"/>
        <end position="1632"/>
    </location>
</feature>
<feature type="region of interest" description="Disordered" evidence="2">
    <location>
        <begin position="38"/>
        <end position="91"/>
    </location>
</feature>
<sequence>MFEKMLVGAFKASHVDDATFSLASADAATRDELLRRRRAPSHRGKQVLPGGPLDGTGEERRENNTVSSDGRGGVQLDAGKGRPRSVAPGEDVAAARAADPVKDLTAERRHGVLRAVGEDAPLAAGSARRRKGSALRSELVRRMEAVDESNRQQDERELDLVRSTVPKLLSRQQFSDAESLLEYYLDAFPSRAELYILAADLNLEQRKFSQAIEFYWAALFCVPENRMLIRSLRDAEERLLAEVSCIPHLYKAALFDSSRFASCHTTPRPYAEGDLYFSHPGASVWTTCESLPQLSSPQALATEIGRRGALQRPPFLVVKQDKQTVCIAEVPLEPGQLIFRELPYVCTPLTLEGGQVFTTCFHCLRERPVSNRGFSCPVSPHTCPFVFCSWECLMRNVRVHSRECGLLPMIMAAAREAELSITGVLHFCRLLLRAGLEREIVRPEKDMLYNVLGELQSFEESVEIGQPELRRKLTTLARRLEKDFPPGFYCYLQHRELIRLMLLVSQYSPFVRSTSPSAAVQRRDPDASVGLVFSRRLANLPHSCVPTCTYNLDEDGFVAVRALCHIPVGGRLCVSMVEDLFRPSAARKDIEAPPRVFGCGCVRCSDPSEGGRMLRGIRCGVCLRGYCAPFYSPALQKRLVAYGVGGAEVARKIALLACAVEKPKAGRRRRSTSPLASRFEDPRRASETAADEAEERWQCTSCGNASELLSVQCDAIEREVTQLTKKADRRFVKGKSLPARKIYVDIIRRFNSRLHPNNFLLYNAHVVAAGLLFRDPGQDVPQALLYIRRAVIAAEAVLPICHREKIHLFTQLAQISFAASMADKLSRRGVGLPGGFVLEPMYSAYWNAAVCCGPRSVLALTTLQQLRMYAAALNVATPPAVVSYKLPTVGVIFSYFRHVLGRHTESDRTLRRLVEKDPFRLATTIARLGLHCLMSLEILSAFNNVHHLGTGLSVMAIAASQSRLTLVRKLLDAGFDFLRGNELGVTPLVAMAAMPLPQGGRSVGGGANGSVVDGRSSEQKAADRLDGAGVGLSSDAEPGELYFRSEVADRADRDQAEILRLFMQECSRRDARAKEAKTKDQLMLACTHRILGLNGPLHFAAARGKTELCRQLIRSGWNVSKSNGEGAVPLHLACASGDVQTVMVFLVPRAMRHQDADAGDGAATPEKSESLGAFGVDINVKTERGETPLMLAAYAVQRDMVKLLLDKGADANVVGDREKMTVLHALAAGVCRTVEVQYEPLDPRQDLAAHVVMGLNHASLAANIYNRGPGYLYVTDTVEDRIPVVSRLAPDLFIFPQEILRRLTEANHIGELLLRHCDHQLFVRKTKKGYTPAELLSHLWERFFQTRNEVVEQSELRLAALSHQERQEIETGWKVAGQLAYRLIELLRAGGATVEDARRPEDMTPRRTDLQERRLRQLHRDAPWLKAEEMLKGKTQGLSPATPQSRGHEQAAEAAKSADPRKAPLTGQTAPPAPPEAKAEPAGAQEKKAPPPPPSGEKKAPPPPPSGEKKAPPPPPSGEKKGPPPPPSGEKKGPPPPPSGEKKAPPPPPSGEKKGPPPPPSGEKKAPPPPPSGEKKGPPPPPSGEKKAPPPPPSGEKKGPPPPPSGEKKAPPLGKKKGPPLLGKKGLPPPKK</sequence>
<organism evidence="4 5">
    <name type="scientific">Toxoplasma gondii (strain ATCC 50861 / VEG)</name>
    <dbReference type="NCBI Taxonomy" id="432359"/>
    <lineage>
        <taxon>Eukaryota</taxon>
        <taxon>Sar</taxon>
        <taxon>Alveolata</taxon>
        <taxon>Apicomplexa</taxon>
        <taxon>Conoidasida</taxon>
        <taxon>Coccidia</taxon>
        <taxon>Eucoccidiorida</taxon>
        <taxon>Eimeriorina</taxon>
        <taxon>Sarcocystidae</taxon>
        <taxon>Toxoplasma</taxon>
    </lineage>
</organism>
<feature type="region of interest" description="Disordered" evidence="2">
    <location>
        <begin position="1396"/>
        <end position="1418"/>
    </location>
</feature>
<keyword evidence="4" id="KW-0808">Transferase</keyword>
<dbReference type="eggNOG" id="KOG2319">
    <property type="taxonomic scope" value="Eukaryota"/>
</dbReference>
<feature type="compositionally biased region" description="Polar residues" evidence="2">
    <location>
        <begin position="1436"/>
        <end position="1445"/>
    </location>
</feature>
<feature type="repeat" description="ANK" evidence="1">
    <location>
        <begin position="1096"/>
        <end position="1124"/>
    </location>
</feature>
<feature type="compositionally biased region" description="Basic and acidic residues" evidence="2">
    <location>
        <begin position="1446"/>
        <end position="1462"/>
    </location>
</feature>
<dbReference type="OrthoDB" id="430364at2759"/>
<evidence type="ECO:0000256" key="1">
    <source>
        <dbReference type="PROSITE-ProRule" id="PRU00023"/>
    </source>
</evidence>
<dbReference type="Gene3D" id="2.170.270.10">
    <property type="entry name" value="SET domain"/>
    <property type="match status" value="1"/>
</dbReference>
<evidence type="ECO:0000256" key="2">
    <source>
        <dbReference type="SAM" id="MobiDB-lite"/>
    </source>
</evidence>
<dbReference type="InterPro" id="IPR011990">
    <property type="entry name" value="TPR-like_helical_dom_sf"/>
</dbReference>
<dbReference type="SUPFAM" id="SSF48403">
    <property type="entry name" value="Ankyrin repeat"/>
    <property type="match status" value="1"/>
</dbReference>
<dbReference type="EMBL" id="AAYL02000084">
    <property type="protein sequence ID" value="ESS33973.1"/>
    <property type="molecule type" value="Genomic_DNA"/>
</dbReference>
<dbReference type="Gene3D" id="1.10.220.160">
    <property type="match status" value="1"/>
</dbReference>
<dbReference type="PROSITE" id="PS50088">
    <property type="entry name" value="ANK_REPEAT"/>
    <property type="match status" value="2"/>
</dbReference>
<dbReference type="Gene3D" id="1.25.40.20">
    <property type="entry name" value="Ankyrin repeat-containing domain"/>
    <property type="match status" value="2"/>
</dbReference>
<dbReference type="GO" id="GO:0032259">
    <property type="term" value="P:methylation"/>
    <property type="evidence" value="ECO:0007669"/>
    <property type="project" value="UniProtKB-KW"/>
</dbReference>
<dbReference type="EMBL" id="LN714499">
    <property type="protein sequence ID" value="CEL76109.1"/>
    <property type="molecule type" value="Genomic_DNA"/>
</dbReference>
<reference evidence="3" key="4">
    <citation type="journal article" date="2015" name="PLoS ONE">
        <title>Comprehensive Evaluation of Toxoplasma gondii VEG and Neospora caninum LIV Genomes with Tachyzoite Stage Transcriptome and Proteome Defines Novel Transcript Features.</title>
        <authorList>
            <person name="Ramaprasad A."/>
            <person name="Mourier T."/>
            <person name="Naeem R."/>
            <person name="Malas T.B."/>
            <person name="Moussa E."/>
            <person name="Panigrahi A."/>
            <person name="Vermont S.J."/>
            <person name="Otto T.D."/>
            <person name="Wastling J."/>
            <person name="Pain A."/>
        </authorList>
    </citation>
    <scope>NUCLEOTIDE SEQUENCE</scope>
    <source>
        <strain evidence="3">VEG</strain>
    </source>
</reference>
<feature type="region of interest" description="Disordered" evidence="2">
    <location>
        <begin position="1001"/>
        <end position="1033"/>
    </location>
</feature>
<evidence type="ECO:0000313" key="5">
    <source>
        <dbReference type="Proteomes" id="UP000002226"/>
    </source>
</evidence>
<dbReference type="GO" id="GO:0008168">
    <property type="term" value="F:methyltransferase activity"/>
    <property type="evidence" value="ECO:0007669"/>
    <property type="project" value="UniProtKB-KW"/>
</dbReference>
<feature type="compositionally biased region" description="Pro residues" evidence="2">
    <location>
        <begin position="1490"/>
        <end position="1605"/>
    </location>
</feature>
<protein>
    <submittedName>
        <fullName evidence="3">Ankyrin repeat containing protein,putative</fullName>
    </submittedName>
    <submittedName>
        <fullName evidence="4">Putative histone lysine methyltransferase, SET</fullName>
    </submittedName>
</protein>
<dbReference type="STRING" id="432359.B9QEJ0"/>
<proteinExistence type="predicted"/>
<dbReference type="Gene3D" id="6.10.140.2220">
    <property type="match status" value="1"/>
</dbReference>
<name>B9QEJ0_TOXGV</name>
<keyword evidence="5" id="KW-1185">Reference proteome</keyword>
<reference evidence="4" key="1">
    <citation type="submission" date="2007-03" db="EMBL/GenBank/DDBJ databases">
        <authorList>
            <person name="Paulsen I."/>
        </authorList>
    </citation>
    <scope>NUCLEOTIDE SEQUENCE</scope>
    <source>
        <strain evidence="4">VEG</strain>
    </source>
</reference>
<dbReference type="PANTHER" id="PTHR46455:SF5">
    <property type="entry name" value="SET AND MYND DOMAIN CONTAINING, ARTHROPOD-SPECIFIC, MEMBER 4, ISOFORM A"/>
    <property type="match status" value="1"/>
</dbReference>
<dbReference type="PaxDb" id="5811-TGME49_092170"/>
<accession>A0A0F7V0U5</accession>
<gene>
    <name evidence="3" type="ORF">BN1205_085300</name>
    <name evidence="4" type="ORF">TGVEG_292170</name>
</gene>
<feature type="compositionally biased region" description="Basic and acidic residues" evidence="2">
    <location>
        <begin position="1015"/>
        <end position="1026"/>
    </location>
</feature>
<dbReference type="PROSITE" id="PS50297">
    <property type="entry name" value="ANK_REP_REGION"/>
    <property type="match status" value="1"/>
</dbReference>
<reference evidence="4" key="3">
    <citation type="submission" date="2013-08" db="EMBL/GenBank/DDBJ databases">
        <authorList>
            <person name="Sibley D."/>
            <person name="Venepally P."/>
            <person name="Karamycheva S."/>
            <person name="Hadjithomas M."/>
            <person name="Khan A."/>
            <person name="Brunk B."/>
            <person name="Roos D."/>
            <person name="Caler E."/>
            <person name="Lorenzi H."/>
        </authorList>
    </citation>
    <scope>NUCLEOTIDE SEQUENCE</scope>
    <source>
        <strain evidence="4">VEG</strain>
    </source>
</reference>